<evidence type="ECO:0000313" key="1">
    <source>
        <dbReference type="EMBL" id="SIP74621.1"/>
    </source>
</evidence>
<reference evidence="2" key="1">
    <citation type="submission" date="2016-12" db="EMBL/GenBank/DDBJ databases">
        <authorList>
            <person name="Gaudriault S."/>
        </authorList>
    </citation>
    <scope>NUCLEOTIDE SEQUENCE [LARGE SCALE GENOMIC DNA]</scope>
    <source>
        <strain evidence="2">HGB1681 (deposited as PTA-6826 in the American Type Culture Collection)</strain>
    </source>
</reference>
<protein>
    <submittedName>
        <fullName evidence="1">Uncharacterized protein</fullName>
    </submittedName>
</protein>
<dbReference type="AlphaFoldDB" id="A0A1N6N0I8"/>
<name>A0A1N6N0I8_9GAMM</name>
<evidence type="ECO:0000313" key="2">
    <source>
        <dbReference type="Proteomes" id="UP000196435"/>
    </source>
</evidence>
<organism evidence="1 2">
    <name type="scientific">Xenorhabdus innexi</name>
    <dbReference type="NCBI Taxonomy" id="290109"/>
    <lineage>
        <taxon>Bacteria</taxon>
        <taxon>Pseudomonadati</taxon>
        <taxon>Pseudomonadota</taxon>
        <taxon>Gammaproteobacteria</taxon>
        <taxon>Enterobacterales</taxon>
        <taxon>Morganellaceae</taxon>
        <taxon>Xenorhabdus</taxon>
    </lineage>
</organism>
<proteinExistence type="predicted"/>
<accession>A0A1N6N0I8</accession>
<sequence length="43" mass="5144">MEIKYQEKTISKILHPCTFWDYENEDNYPPSSAIALSIPMYIY</sequence>
<dbReference type="Proteomes" id="UP000196435">
    <property type="component" value="Unassembled WGS sequence"/>
</dbReference>
<gene>
    <name evidence="1" type="ORF">XIS1_690005</name>
</gene>
<dbReference type="EMBL" id="FTLG01000213">
    <property type="protein sequence ID" value="SIP74621.1"/>
    <property type="molecule type" value="Genomic_DNA"/>
</dbReference>